<sequence>MQPAPQGLRGTQRVTSLLQSLSPGLQCPGPAGSATRHADRSTGQLQKRSNNQASHHGPNSQGASTTYGPPPSCGPSNLLSGLRVQFLKYLGGSPPRSSPPRPLNSLPALRKGRAAQTLIRGPIGSCVRRIPSESAISKKEFLRCRNPPAVLLIQ</sequence>
<protein>
    <submittedName>
        <fullName evidence="2">Uncharacterized protein</fullName>
    </submittedName>
</protein>
<dbReference type="Proteomes" id="UP001066276">
    <property type="component" value="Chromosome 4_1"/>
</dbReference>
<dbReference type="EMBL" id="JANPWB010000007">
    <property type="protein sequence ID" value="KAJ1174542.1"/>
    <property type="molecule type" value="Genomic_DNA"/>
</dbReference>
<reference evidence="2" key="1">
    <citation type="journal article" date="2022" name="bioRxiv">
        <title>Sequencing and chromosome-scale assembly of the giantPleurodeles waltlgenome.</title>
        <authorList>
            <person name="Brown T."/>
            <person name="Elewa A."/>
            <person name="Iarovenko S."/>
            <person name="Subramanian E."/>
            <person name="Araus A.J."/>
            <person name="Petzold A."/>
            <person name="Susuki M."/>
            <person name="Suzuki K.-i.T."/>
            <person name="Hayashi T."/>
            <person name="Toyoda A."/>
            <person name="Oliveira C."/>
            <person name="Osipova E."/>
            <person name="Leigh N.D."/>
            <person name="Simon A."/>
            <person name="Yun M.H."/>
        </authorList>
    </citation>
    <scope>NUCLEOTIDE SEQUENCE</scope>
    <source>
        <strain evidence="2">20211129_DDA</strain>
        <tissue evidence="2">Liver</tissue>
    </source>
</reference>
<feature type="region of interest" description="Disordered" evidence="1">
    <location>
        <begin position="1"/>
        <end position="76"/>
    </location>
</feature>
<evidence type="ECO:0000313" key="2">
    <source>
        <dbReference type="EMBL" id="KAJ1174542.1"/>
    </source>
</evidence>
<proteinExistence type="predicted"/>
<dbReference type="AlphaFoldDB" id="A0AAV7TFD6"/>
<evidence type="ECO:0000256" key="1">
    <source>
        <dbReference type="SAM" id="MobiDB-lite"/>
    </source>
</evidence>
<comment type="caution">
    <text evidence="2">The sequence shown here is derived from an EMBL/GenBank/DDBJ whole genome shotgun (WGS) entry which is preliminary data.</text>
</comment>
<accession>A0AAV7TFD6</accession>
<keyword evidence="3" id="KW-1185">Reference proteome</keyword>
<evidence type="ECO:0000313" key="3">
    <source>
        <dbReference type="Proteomes" id="UP001066276"/>
    </source>
</evidence>
<feature type="compositionally biased region" description="Polar residues" evidence="1">
    <location>
        <begin position="41"/>
        <end position="67"/>
    </location>
</feature>
<name>A0AAV7TFD6_PLEWA</name>
<gene>
    <name evidence="2" type="ORF">NDU88_006363</name>
</gene>
<feature type="compositionally biased region" description="Polar residues" evidence="1">
    <location>
        <begin position="12"/>
        <end position="23"/>
    </location>
</feature>
<organism evidence="2 3">
    <name type="scientific">Pleurodeles waltl</name>
    <name type="common">Iberian ribbed newt</name>
    <dbReference type="NCBI Taxonomy" id="8319"/>
    <lineage>
        <taxon>Eukaryota</taxon>
        <taxon>Metazoa</taxon>
        <taxon>Chordata</taxon>
        <taxon>Craniata</taxon>
        <taxon>Vertebrata</taxon>
        <taxon>Euteleostomi</taxon>
        <taxon>Amphibia</taxon>
        <taxon>Batrachia</taxon>
        <taxon>Caudata</taxon>
        <taxon>Salamandroidea</taxon>
        <taxon>Salamandridae</taxon>
        <taxon>Pleurodelinae</taxon>
        <taxon>Pleurodeles</taxon>
    </lineage>
</organism>